<name>A0A371GR64_MUCPR</name>
<reference evidence="1" key="1">
    <citation type="submission" date="2018-05" db="EMBL/GenBank/DDBJ databases">
        <title>Draft genome of Mucuna pruriens seed.</title>
        <authorList>
            <person name="Nnadi N.E."/>
            <person name="Vos R."/>
            <person name="Hasami M.H."/>
            <person name="Devisetty U.K."/>
            <person name="Aguiy J.C."/>
        </authorList>
    </citation>
    <scope>NUCLEOTIDE SEQUENCE [LARGE SCALE GENOMIC DNA]</scope>
    <source>
        <strain evidence="1">JCA_2017</strain>
    </source>
</reference>
<organism evidence="1 2">
    <name type="scientific">Mucuna pruriens</name>
    <name type="common">Velvet bean</name>
    <name type="synonym">Dolichos pruriens</name>
    <dbReference type="NCBI Taxonomy" id="157652"/>
    <lineage>
        <taxon>Eukaryota</taxon>
        <taxon>Viridiplantae</taxon>
        <taxon>Streptophyta</taxon>
        <taxon>Embryophyta</taxon>
        <taxon>Tracheophyta</taxon>
        <taxon>Spermatophyta</taxon>
        <taxon>Magnoliopsida</taxon>
        <taxon>eudicotyledons</taxon>
        <taxon>Gunneridae</taxon>
        <taxon>Pentapetalae</taxon>
        <taxon>rosids</taxon>
        <taxon>fabids</taxon>
        <taxon>Fabales</taxon>
        <taxon>Fabaceae</taxon>
        <taxon>Papilionoideae</taxon>
        <taxon>50 kb inversion clade</taxon>
        <taxon>NPAAA clade</taxon>
        <taxon>indigoferoid/millettioid clade</taxon>
        <taxon>Phaseoleae</taxon>
        <taxon>Mucuna</taxon>
    </lineage>
</organism>
<comment type="caution">
    <text evidence="1">The sequence shown here is derived from an EMBL/GenBank/DDBJ whole genome shotgun (WGS) entry which is preliminary data.</text>
</comment>
<sequence length="99" mass="11548">MSTIARSVKPTNSLTTPSSMNYNMSRPFSMWDMDIHGPFPMAKEQLTFGVDTMIPVEIREPSLRRISFYPIKSPYSLRTNPDLVEEVREQAYIRQEAYR</sequence>
<gene>
    <name evidence="1" type="ORF">CR513_24736</name>
</gene>
<dbReference type="OrthoDB" id="1739513at2759"/>
<evidence type="ECO:0000313" key="2">
    <source>
        <dbReference type="Proteomes" id="UP000257109"/>
    </source>
</evidence>
<protein>
    <submittedName>
        <fullName evidence="1">Uncharacterized protein</fullName>
    </submittedName>
</protein>
<accession>A0A371GR64</accession>
<feature type="non-terminal residue" evidence="1">
    <location>
        <position position="1"/>
    </location>
</feature>
<proteinExistence type="predicted"/>
<dbReference type="AlphaFoldDB" id="A0A371GR64"/>
<keyword evidence="2" id="KW-1185">Reference proteome</keyword>
<dbReference type="EMBL" id="QJKJ01004710">
    <property type="protein sequence ID" value="RDX93051.1"/>
    <property type="molecule type" value="Genomic_DNA"/>
</dbReference>
<dbReference type="Proteomes" id="UP000257109">
    <property type="component" value="Unassembled WGS sequence"/>
</dbReference>
<evidence type="ECO:0000313" key="1">
    <source>
        <dbReference type="EMBL" id="RDX93051.1"/>
    </source>
</evidence>